<feature type="transmembrane region" description="Helical" evidence="6">
    <location>
        <begin position="510"/>
        <end position="527"/>
    </location>
</feature>
<dbReference type="PANTHER" id="PTHR12385">
    <property type="entry name" value="CHOLINE TRANSPORTER-LIKE (SLC FAMILY 44)"/>
    <property type="match status" value="1"/>
</dbReference>
<dbReference type="AlphaFoldDB" id="A0A0B7N5X9"/>
<dbReference type="EMBL" id="LN725407">
    <property type="protein sequence ID" value="CEP10848.1"/>
    <property type="molecule type" value="Genomic_DNA"/>
</dbReference>
<dbReference type="STRING" id="35722.A0A0B7N5X9"/>
<protein>
    <recommendedName>
        <fullName evidence="6">Protein PNS1</fullName>
    </recommendedName>
</protein>
<feature type="transmembrane region" description="Helical" evidence="6">
    <location>
        <begin position="280"/>
        <end position="300"/>
    </location>
</feature>
<keyword evidence="4 6" id="KW-1133">Transmembrane helix</keyword>
<feature type="transmembrane region" description="Helical" evidence="6">
    <location>
        <begin position="483"/>
        <end position="504"/>
    </location>
</feature>
<sequence length="568" mass="63679">MDQESENEEEEVDNAMPHSLFYSFHQNQHNINEDSIPLTESNVYSDRSQLLFEQDNEIENEGSDLEESPKPSAIYLDQPSVSTLDFANPSSLSDSLLPTSASIPPGITTTKDKKYRDPIFAVLYAICFIVFLLSGVILLLTTNSHIIEDYVKGSTFKTIRDSAGILSIIVAIALIIGVSWLHILRSFTKIFVWGTVICIPITLTLIFIWTLVESLQSNFVYEGEKQLSAKDTGLTVMSFVPLTMNLLYIKMVFDNKHRIKQTVSVIELACDVVRFNPGTILVSFILLVIFIAFSILWIIFFNRLWLLGHSADKSSIMGTVWVVNNYVYALAAFYVVFYMWTAKLLVYMERFSLAAITAHWYFHRNDRSPTTTATNLLWKNVLVKASTTSFGTLAFGSLILAIIQFLQFIARYIRKYSKTARPFTTVFSFILRYIDAIVSTFSNYTISLAGITGESFCSAATSATKIFRRNLLTGLFGDLLTQLILYTGASVIALSSGFGAYVYATHSLHSPHGFVVGLIGTLMPWYLSQFFSYIMTSIIDASFLCYAIDLDTGMVHLSAAHNAFSGFD</sequence>
<evidence type="ECO:0000256" key="5">
    <source>
        <dbReference type="ARBA" id="ARBA00023136"/>
    </source>
</evidence>
<dbReference type="GO" id="GO:0005886">
    <property type="term" value="C:plasma membrane"/>
    <property type="evidence" value="ECO:0007669"/>
    <property type="project" value="UniProtKB-SubCell"/>
</dbReference>
<evidence type="ECO:0000256" key="3">
    <source>
        <dbReference type="ARBA" id="ARBA00022692"/>
    </source>
</evidence>
<dbReference type="Proteomes" id="UP000054107">
    <property type="component" value="Unassembled WGS sequence"/>
</dbReference>
<accession>A0A0B7N5X9</accession>
<evidence type="ECO:0000256" key="2">
    <source>
        <dbReference type="ARBA" id="ARBA00007168"/>
    </source>
</evidence>
<reference evidence="7 8" key="1">
    <citation type="submission" date="2014-09" db="EMBL/GenBank/DDBJ databases">
        <authorList>
            <person name="Ellenberger Sabrina"/>
        </authorList>
    </citation>
    <scope>NUCLEOTIDE SEQUENCE [LARGE SCALE GENOMIC DNA]</scope>
    <source>
        <strain evidence="7 8">CBS 412.66</strain>
    </source>
</reference>
<feature type="transmembrane region" description="Helical" evidence="6">
    <location>
        <begin position="320"/>
        <end position="337"/>
    </location>
</feature>
<keyword evidence="5 6" id="KW-0472">Membrane</keyword>
<dbReference type="OrthoDB" id="420519at2759"/>
<evidence type="ECO:0000313" key="8">
    <source>
        <dbReference type="Proteomes" id="UP000054107"/>
    </source>
</evidence>
<dbReference type="GO" id="GO:0022857">
    <property type="term" value="F:transmembrane transporter activity"/>
    <property type="evidence" value="ECO:0007669"/>
    <property type="project" value="UniProtKB-UniRule"/>
</dbReference>
<evidence type="ECO:0000256" key="6">
    <source>
        <dbReference type="RuleBase" id="RU368066"/>
    </source>
</evidence>
<keyword evidence="3 6" id="KW-0812">Transmembrane</keyword>
<feature type="transmembrane region" description="Helical" evidence="6">
    <location>
        <begin position="382"/>
        <end position="406"/>
    </location>
</feature>
<evidence type="ECO:0000256" key="1">
    <source>
        <dbReference type="ARBA" id="ARBA00004141"/>
    </source>
</evidence>
<keyword evidence="8" id="KW-1185">Reference proteome</keyword>
<comment type="subcellular location">
    <subcellularLocation>
        <location evidence="6">Cell membrane</location>
        <topology evidence="6">Multi-pass membrane protein</topology>
    </subcellularLocation>
    <subcellularLocation>
        <location evidence="1">Membrane</location>
        <topology evidence="1">Multi-pass membrane protein</topology>
    </subcellularLocation>
</comment>
<name>A0A0B7N5X9_9FUNG</name>
<feature type="transmembrane region" description="Helical" evidence="6">
    <location>
        <begin position="232"/>
        <end position="253"/>
    </location>
</feature>
<comment type="similarity">
    <text evidence="2 6">Belongs to the CTL (choline transporter-like) family.</text>
</comment>
<feature type="transmembrane region" description="Helical" evidence="6">
    <location>
        <begin position="162"/>
        <end position="183"/>
    </location>
</feature>
<dbReference type="InterPro" id="IPR007603">
    <property type="entry name" value="Choline_transptr-like"/>
</dbReference>
<comment type="function">
    <text evidence="6">Probably involved in transport through the plasma membrane.</text>
</comment>
<organism evidence="7 8">
    <name type="scientific">Parasitella parasitica</name>
    <dbReference type="NCBI Taxonomy" id="35722"/>
    <lineage>
        <taxon>Eukaryota</taxon>
        <taxon>Fungi</taxon>
        <taxon>Fungi incertae sedis</taxon>
        <taxon>Mucoromycota</taxon>
        <taxon>Mucoromycotina</taxon>
        <taxon>Mucoromycetes</taxon>
        <taxon>Mucorales</taxon>
        <taxon>Mucorineae</taxon>
        <taxon>Mucoraceae</taxon>
        <taxon>Parasitella</taxon>
    </lineage>
</organism>
<feature type="transmembrane region" description="Helical" evidence="6">
    <location>
        <begin position="344"/>
        <end position="362"/>
    </location>
</feature>
<feature type="transmembrane region" description="Helical" evidence="6">
    <location>
        <begin position="119"/>
        <end position="142"/>
    </location>
</feature>
<dbReference type="PANTHER" id="PTHR12385:SF88">
    <property type="entry name" value="CHOLINE TRANSPORTER-LIKE PROTEIN CTL1"/>
    <property type="match status" value="1"/>
</dbReference>
<evidence type="ECO:0000256" key="4">
    <source>
        <dbReference type="ARBA" id="ARBA00022989"/>
    </source>
</evidence>
<evidence type="ECO:0000313" key="7">
    <source>
        <dbReference type="EMBL" id="CEP10848.1"/>
    </source>
</evidence>
<dbReference type="Pfam" id="PF04515">
    <property type="entry name" value="Choline_transpo"/>
    <property type="match status" value="1"/>
</dbReference>
<feature type="transmembrane region" description="Helical" evidence="6">
    <location>
        <begin position="190"/>
        <end position="212"/>
    </location>
</feature>
<gene>
    <name evidence="7" type="primary">PARPA_04636.1 scaffold 14707</name>
</gene>
<proteinExistence type="inferred from homology"/>